<accession>A0ABR8PDR6</accession>
<dbReference type="RefSeq" id="WP_191684783.1">
    <property type="nucleotide sequence ID" value="NZ_JACSQW010000018.1"/>
</dbReference>
<dbReference type="Proteomes" id="UP000616837">
    <property type="component" value="Unassembled WGS sequence"/>
</dbReference>
<dbReference type="InterPro" id="IPR003675">
    <property type="entry name" value="Rce1/LyrA-like_dom"/>
</dbReference>
<evidence type="ECO:0000256" key="1">
    <source>
        <dbReference type="ARBA" id="ARBA00009067"/>
    </source>
</evidence>
<feature type="transmembrane region" description="Helical" evidence="2">
    <location>
        <begin position="177"/>
        <end position="194"/>
    </location>
</feature>
<proteinExistence type="inferred from homology"/>
<sequence>MSKVFSLIRRGGLVAVLFVCVGLPLTAMRIADRSHQVTIKTIILIVISLLLYYFIIMWARQEYHNHNQLPIRKEINLKLIIGGYLVILASEYILEILDIVIYHQAETANNQSLMTILGRNPLVTVVFAVSAVVLTPIAEELVFRGVLMNLFFKPNTFWPKVILSGVVFSAGHISTNIISFLLYCVMGMTLAYVYRKNGDIRNSMLLHGLNNLVAMLLMLSRIFS</sequence>
<feature type="transmembrane region" description="Helical" evidence="2">
    <location>
        <begin position="122"/>
        <end position="143"/>
    </location>
</feature>
<evidence type="ECO:0000256" key="2">
    <source>
        <dbReference type="SAM" id="Phobius"/>
    </source>
</evidence>
<keyword evidence="2" id="KW-0472">Membrane</keyword>
<keyword evidence="4" id="KW-0482">Metalloprotease</keyword>
<organism evidence="4 5">
    <name type="scientific">Limosilactobacillus avistercoris</name>
    <dbReference type="NCBI Taxonomy" id="2762243"/>
    <lineage>
        <taxon>Bacteria</taxon>
        <taxon>Bacillati</taxon>
        <taxon>Bacillota</taxon>
        <taxon>Bacilli</taxon>
        <taxon>Lactobacillales</taxon>
        <taxon>Lactobacillaceae</taxon>
        <taxon>Limosilactobacillus</taxon>
    </lineage>
</organism>
<feature type="transmembrane region" description="Helical" evidence="2">
    <location>
        <begin position="79"/>
        <end position="102"/>
    </location>
</feature>
<protein>
    <submittedName>
        <fullName evidence="4">CPBP family intramembrane metalloprotease</fullName>
    </submittedName>
</protein>
<evidence type="ECO:0000313" key="5">
    <source>
        <dbReference type="Proteomes" id="UP000616837"/>
    </source>
</evidence>
<comment type="caution">
    <text evidence="4">The sequence shown here is derived from an EMBL/GenBank/DDBJ whole genome shotgun (WGS) entry which is preliminary data.</text>
</comment>
<keyword evidence="4" id="KW-0645">Protease</keyword>
<comment type="similarity">
    <text evidence="1">Belongs to the UPF0177 family.</text>
</comment>
<feature type="transmembrane region" description="Helical" evidence="2">
    <location>
        <begin position="155"/>
        <end position="171"/>
    </location>
</feature>
<dbReference type="InterPro" id="IPR052710">
    <property type="entry name" value="CAAX_protease"/>
</dbReference>
<feature type="transmembrane region" description="Helical" evidence="2">
    <location>
        <begin position="12"/>
        <end position="31"/>
    </location>
</feature>
<reference evidence="4 5" key="1">
    <citation type="submission" date="2020-08" db="EMBL/GenBank/DDBJ databases">
        <title>A Genomic Blueprint of the Chicken Gut Microbiome.</title>
        <authorList>
            <person name="Gilroy R."/>
            <person name="Ravi A."/>
            <person name="Getino M."/>
            <person name="Pursley I."/>
            <person name="Horton D.L."/>
            <person name="Alikhan N.-F."/>
            <person name="Baker D."/>
            <person name="Gharbi K."/>
            <person name="Hall N."/>
            <person name="Watson M."/>
            <person name="Adriaenssens E.M."/>
            <person name="Foster-Nyarko E."/>
            <person name="Jarju S."/>
            <person name="Secka A."/>
            <person name="Antonio M."/>
            <person name="Oren A."/>
            <person name="Chaudhuri R."/>
            <person name="La Ragione R.M."/>
            <person name="Hildebrand F."/>
            <person name="Pallen M.J."/>
        </authorList>
    </citation>
    <scope>NUCLEOTIDE SEQUENCE [LARGE SCALE GENOMIC DNA]</scope>
    <source>
        <strain evidence="4 5">Sa3CUN2</strain>
    </source>
</reference>
<name>A0ABR8PDR6_9LACO</name>
<dbReference type="Pfam" id="PF02517">
    <property type="entry name" value="Rce1-like"/>
    <property type="match status" value="1"/>
</dbReference>
<dbReference type="GO" id="GO:0008237">
    <property type="term" value="F:metallopeptidase activity"/>
    <property type="evidence" value="ECO:0007669"/>
    <property type="project" value="UniProtKB-KW"/>
</dbReference>
<keyword evidence="2" id="KW-1133">Transmembrane helix</keyword>
<evidence type="ECO:0000259" key="3">
    <source>
        <dbReference type="Pfam" id="PF02517"/>
    </source>
</evidence>
<feature type="domain" description="CAAX prenyl protease 2/Lysostaphin resistance protein A-like" evidence="3">
    <location>
        <begin position="124"/>
        <end position="213"/>
    </location>
</feature>
<gene>
    <name evidence="4" type="ORF">H9564_06960</name>
</gene>
<dbReference type="PANTHER" id="PTHR36435">
    <property type="entry name" value="SLR1288 PROTEIN"/>
    <property type="match status" value="1"/>
</dbReference>
<keyword evidence="2" id="KW-0812">Transmembrane</keyword>
<feature type="transmembrane region" description="Helical" evidence="2">
    <location>
        <begin position="37"/>
        <end position="59"/>
    </location>
</feature>
<dbReference type="PANTHER" id="PTHR36435:SF1">
    <property type="entry name" value="CAAX AMINO TERMINAL PROTEASE FAMILY PROTEIN"/>
    <property type="match status" value="1"/>
</dbReference>
<keyword evidence="4" id="KW-0378">Hydrolase</keyword>
<keyword evidence="5" id="KW-1185">Reference proteome</keyword>
<dbReference type="EMBL" id="JACSQW010000018">
    <property type="protein sequence ID" value="MBD7895430.1"/>
    <property type="molecule type" value="Genomic_DNA"/>
</dbReference>
<evidence type="ECO:0000313" key="4">
    <source>
        <dbReference type="EMBL" id="MBD7895430.1"/>
    </source>
</evidence>